<feature type="domain" description="Glycosyl-hydrolase family 116 catalytic region" evidence="1">
    <location>
        <begin position="145"/>
        <end position="448"/>
    </location>
</feature>
<dbReference type="GO" id="GO:0016787">
    <property type="term" value="F:hydrolase activity"/>
    <property type="evidence" value="ECO:0007669"/>
    <property type="project" value="UniProtKB-KW"/>
</dbReference>
<sequence length="518" mass="58636">MAKKNDAKNYKPWYSSRFNNVTEVADYWKTNYADLFRKTSLFTEAFYSSTLPPEVLEAVAANLTILKSPTVLRQYDGRLWSWEGCGDDGGCCHGSCTHVWNYAQAVPHLFPTLERSLRNTEFCENQNKLGHQGFRANMPISPLKHDFHAAADGQLGGIMKVHRDWRISGNNEWLAKIYPMVKMSMDYCIKTWDPRSKGIVEEPHHNTYDIEFWGPDGMCTSFYLGALQSLIAMGKFLQKDVTRYEDLYAKGKTYLETNLYNGEYFFQHIEYKELNAPNPAKAQSFGGDYSEEAVAILQKEGPKYQYGTGCLSDGVLGTWIGAMCGINDIVDAKKIKSHLLSVHKYNLKKDLSEHANPQRPAFALGHDGGLLLCSWPKGGKLSLPFVYSDEVWTGIEYQVASHLMLSGNPNEGLEIVRYCRDRYDGRIRNPFNEYECGHWYARAMSSYGLLQGLTGIRYDAVDKTLHINNRLNKDFTCFISTATGFGTVSLKNGKPLVKVSHGNINIDKTIINDKIVTE</sequence>
<evidence type="ECO:0000313" key="2">
    <source>
        <dbReference type="EMBL" id="MEX6690472.1"/>
    </source>
</evidence>
<protein>
    <submittedName>
        <fullName evidence="2">GH116 family glycosyl hydrolase</fullName>
    </submittedName>
</protein>
<dbReference type="SUPFAM" id="SSF48208">
    <property type="entry name" value="Six-hairpin glycosidases"/>
    <property type="match status" value="1"/>
</dbReference>
<dbReference type="PANTHER" id="PTHR12654:SF0">
    <property type="entry name" value="NON-LYSOSOMAL GLUCOSYLCERAMIDASE"/>
    <property type="match status" value="1"/>
</dbReference>
<keyword evidence="2" id="KW-0378">Hydrolase</keyword>
<dbReference type="Proteomes" id="UP001560573">
    <property type="component" value="Unassembled WGS sequence"/>
</dbReference>
<organism evidence="2 3">
    <name type="scientific">Danxiaibacter flavus</name>
    <dbReference type="NCBI Taxonomy" id="3049108"/>
    <lineage>
        <taxon>Bacteria</taxon>
        <taxon>Pseudomonadati</taxon>
        <taxon>Bacteroidota</taxon>
        <taxon>Chitinophagia</taxon>
        <taxon>Chitinophagales</taxon>
        <taxon>Chitinophagaceae</taxon>
        <taxon>Danxiaibacter</taxon>
    </lineage>
</organism>
<keyword evidence="3" id="KW-1185">Reference proteome</keyword>
<comment type="caution">
    <text evidence="2">The sequence shown here is derived from an EMBL/GenBank/DDBJ whole genome shotgun (WGS) entry which is preliminary data.</text>
</comment>
<proteinExistence type="predicted"/>
<dbReference type="InterPro" id="IPR008928">
    <property type="entry name" value="6-hairpin_glycosidase_sf"/>
</dbReference>
<dbReference type="PANTHER" id="PTHR12654">
    <property type="entry name" value="BILE ACID BETA-GLUCOSIDASE-RELATED"/>
    <property type="match status" value="1"/>
</dbReference>
<evidence type="ECO:0000313" key="3">
    <source>
        <dbReference type="Proteomes" id="UP001560573"/>
    </source>
</evidence>
<dbReference type="InterPro" id="IPR052566">
    <property type="entry name" value="Non-lysos_glucosylceramidase"/>
</dbReference>
<dbReference type="Gene3D" id="1.50.10.10">
    <property type="match status" value="1"/>
</dbReference>
<dbReference type="InterPro" id="IPR006775">
    <property type="entry name" value="GH116_catalytic"/>
</dbReference>
<name>A0ABV3ZKV5_9BACT</name>
<reference evidence="2 3" key="1">
    <citation type="submission" date="2023-07" db="EMBL/GenBank/DDBJ databases">
        <authorList>
            <person name="Lian W.-H."/>
        </authorList>
    </citation>
    <scope>NUCLEOTIDE SEQUENCE [LARGE SCALE GENOMIC DNA]</scope>
    <source>
        <strain evidence="2 3">SYSU DXS3180</strain>
    </source>
</reference>
<evidence type="ECO:0000259" key="1">
    <source>
        <dbReference type="Pfam" id="PF04685"/>
    </source>
</evidence>
<gene>
    <name evidence="2" type="ORF">QTN47_23370</name>
</gene>
<dbReference type="RefSeq" id="WP_369331884.1">
    <property type="nucleotide sequence ID" value="NZ_JAULBC010000008.1"/>
</dbReference>
<accession>A0ABV3ZKV5</accession>
<dbReference type="EMBL" id="JAULBC010000008">
    <property type="protein sequence ID" value="MEX6690472.1"/>
    <property type="molecule type" value="Genomic_DNA"/>
</dbReference>
<dbReference type="InterPro" id="IPR012341">
    <property type="entry name" value="6hp_glycosidase-like_sf"/>
</dbReference>
<dbReference type="Pfam" id="PF04685">
    <property type="entry name" value="DUF608"/>
    <property type="match status" value="1"/>
</dbReference>